<evidence type="ECO:0000313" key="2">
    <source>
        <dbReference type="EMBL" id="RZC74362.1"/>
    </source>
</evidence>
<keyword evidence="3" id="KW-1185">Reference proteome</keyword>
<feature type="region of interest" description="Disordered" evidence="1">
    <location>
        <begin position="1"/>
        <end position="24"/>
    </location>
</feature>
<dbReference type="AlphaFoldDB" id="A0A4Y7KPP6"/>
<sequence length="24" mass="2944">MMLRESEKEDMKSLPSFTIRRMVE</sequence>
<proteinExistence type="predicted"/>
<dbReference type="Proteomes" id="UP000316621">
    <property type="component" value="Chromosome 8"/>
</dbReference>
<organism evidence="2 3">
    <name type="scientific">Papaver somniferum</name>
    <name type="common">Opium poppy</name>
    <dbReference type="NCBI Taxonomy" id="3469"/>
    <lineage>
        <taxon>Eukaryota</taxon>
        <taxon>Viridiplantae</taxon>
        <taxon>Streptophyta</taxon>
        <taxon>Embryophyta</taxon>
        <taxon>Tracheophyta</taxon>
        <taxon>Spermatophyta</taxon>
        <taxon>Magnoliopsida</taxon>
        <taxon>Ranunculales</taxon>
        <taxon>Papaveraceae</taxon>
        <taxon>Papaveroideae</taxon>
        <taxon>Papaver</taxon>
    </lineage>
</organism>
<evidence type="ECO:0000256" key="1">
    <source>
        <dbReference type="SAM" id="MobiDB-lite"/>
    </source>
</evidence>
<protein>
    <submittedName>
        <fullName evidence="2">Uncharacterized protein</fullName>
    </submittedName>
</protein>
<dbReference type="Gramene" id="RZC74362">
    <property type="protein sequence ID" value="RZC74362"/>
    <property type="gene ID" value="C5167_049844"/>
</dbReference>
<evidence type="ECO:0000313" key="3">
    <source>
        <dbReference type="Proteomes" id="UP000316621"/>
    </source>
</evidence>
<reference evidence="2 3" key="1">
    <citation type="journal article" date="2018" name="Science">
        <title>The opium poppy genome and morphinan production.</title>
        <authorList>
            <person name="Guo L."/>
            <person name="Winzer T."/>
            <person name="Yang X."/>
            <person name="Li Y."/>
            <person name="Ning Z."/>
            <person name="He Z."/>
            <person name="Teodor R."/>
            <person name="Lu Y."/>
            <person name="Bowser T.A."/>
            <person name="Graham I.A."/>
            <person name="Ye K."/>
        </authorList>
    </citation>
    <scope>NUCLEOTIDE SEQUENCE [LARGE SCALE GENOMIC DNA]</scope>
    <source>
        <strain evidence="3">cv. HN1</strain>
        <tissue evidence="2">Leaves</tissue>
    </source>
</reference>
<name>A0A4Y7KPP6_PAPSO</name>
<accession>A0A4Y7KPP6</accession>
<dbReference type="EMBL" id="CM010722">
    <property type="protein sequence ID" value="RZC74362.1"/>
    <property type="molecule type" value="Genomic_DNA"/>
</dbReference>
<feature type="compositionally biased region" description="Basic and acidic residues" evidence="1">
    <location>
        <begin position="1"/>
        <end position="12"/>
    </location>
</feature>
<gene>
    <name evidence="2" type="ORF">C5167_049844</name>
</gene>